<evidence type="ECO:0000256" key="3">
    <source>
        <dbReference type="ARBA" id="ARBA00022692"/>
    </source>
</evidence>
<evidence type="ECO:0000313" key="8">
    <source>
        <dbReference type="EMBL" id="CEM42169.1"/>
    </source>
</evidence>
<sequence>MSVYYNLTNENIANRLNALPSNYWFPNQKGDYTDWALKCQPDTSGLNTIQIALRATAIAFFMVYGLYLWSRFPDPTVEDVRMKRFAICSSLNAWIMMFTGLFNIIQISQADDVFLDNCFRVDVAKYVQWSITCPLLTIQIAILGNSSPQRMIETFLSTLFMLLLGVTASIAPEISIRLPLFFASFWFFMLLWVSYSNIIKEATRDRETLFRGSSYIRKVALFVLVSWTLFPVRLKWGSQMLKGELEDWEKADEATRIALLIQRINAGDTGFMASLSPDQLGAVVKDPDSFEKMMGQLENERKTQDDDDKEKAKFVRNKGRMATQQFLSAAFKGGGLAALATAPQQGPTPAEIQMQKPPSPQQQQQMPPMPPRDQQQMPYGGQPSFQGAPSHQTMQMTPMGATSQMPMQSMGATTPFGMPQAPQPSMGASIGGYGQPQQGYGNQVAPVPQSFSSGNLMQQQQPQQQYGGGGMMPTQTQTDTGAVDSQIAALQKQLSELRQQQGGSRVGFSEQQGGVSMPPSPRSGVSENVDNLMGGMTYDQQQMMMGQFGSRQY</sequence>
<dbReference type="InterPro" id="IPR001425">
    <property type="entry name" value="Arc/bac/fun_rhodopsins"/>
</dbReference>
<feature type="region of interest" description="Disordered" evidence="6">
    <location>
        <begin position="498"/>
        <end position="526"/>
    </location>
</feature>
<keyword evidence="4 7" id="KW-1133">Transmembrane helix</keyword>
<feature type="transmembrane region" description="Helical" evidence="7">
    <location>
        <begin position="126"/>
        <end position="143"/>
    </location>
</feature>
<feature type="transmembrane region" description="Helical" evidence="7">
    <location>
        <begin position="51"/>
        <end position="69"/>
    </location>
</feature>
<dbReference type="GO" id="GO:0016020">
    <property type="term" value="C:membrane"/>
    <property type="evidence" value="ECO:0007669"/>
    <property type="project" value="UniProtKB-SubCell"/>
</dbReference>
<dbReference type="Gene3D" id="1.20.1070.10">
    <property type="entry name" value="Rhodopsin 7-helix transmembrane proteins"/>
    <property type="match status" value="1"/>
</dbReference>
<dbReference type="EMBL" id="CDMZ01002395">
    <property type="protein sequence ID" value="CEM42169.1"/>
    <property type="molecule type" value="Genomic_DNA"/>
</dbReference>
<evidence type="ECO:0000256" key="7">
    <source>
        <dbReference type="SAM" id="Phobius"/>
    </source>
</evidence>
<feature type="compositionally biased region" description="Polar residues" evidence="6">
    <location>
        <begin position="383"/>
        <end position="394"/>
    </location>
</feature>
<feature type="transmembrane region" description="Helical" evidence="7">
    <location>
        <begin position="155"/>
        <end position="172"/>
    </location>
</feature>
<dbReference type="SUPFAM" id="SSF81321">
    <property type="entry name" value="Family A G protein-coupled receptor-like"/>
    <property type="match status" value="1"/>
</dbReference>
<evidence type="ECO:0000256" key="5">
    <source>
        <dbReference type="ARBA" id="ARBA00023136"/>
    </source>
</evidence>
<feature type="transmembrane region" description="Helical" evidence="7">
    <location>
        <begin position="85"/>
        <end position="106"/>
    </location>
</feature>
<feature type="region of interest" description="Disordered" evidence="6">
    <location>
        <begin position="340"/>
        <end position="394"/>
    </location>
</feature>
<proteinExistence type="inferred from homology"/>
<dbReference type="AlphaFoldDB" id="A0A0G4HDN2"/>
<evidence type="ECO:0000256" key="6">
    <source>
        <dbReference type="SAM" id="MobiDB-lite"/>
    </source>
</evidence>
<dbReference type="VEuPathDB" id="CryptoDB:Cvel_26554"/>
<evidence type="ECO:0000256" key="1">
    <source>
        <dbReference type="ARBA" id="ARBA00004141"/>
    </source>
</evidence>
<evidence type="ECO:0000256" key="2">
    <source>
        <dbReference type="ARBA" id="ARBA00008130"/>
    </source>
</evidence>
<protein>
    <submittedName>
        <fullName evidence="8">Uncharacterized protein</fullName>
    </submittedName>
</protein>
<gene>
    <name evidence="8" type="ORF">Cvel_26554</name>
</gene>
<evidence type="ECO:0000256" key="4">
    <source>
        <dbReference type="ARBA" id="ARBA00022989"/>
    </source>
</evidence>
<dbReference type="PhylomeDB" id="A0A0G4HDN2"/>
<feature type="compositionally biased region" description="Polar residues" evidence="6">
    <location>
        <begin position="498"/>
        <end position="514"/>
    </location>
</feature>
<comment type="subcellular location">
    <subcellularLocation>
        <location evidence="1">Membrane</location>
        <topology evidence="1">Multi-pass membrane protein</topology>
    </subcellularLocation>
</comment>
<feature type="transmembrane region" description="Helical" evidence="7">
    <location>
        <begin position="178"/>
        <end position="198"/>
    </location>
</feature>
<name>A0A0G4HDN2_9ALVE</name>
<feature type="transmembrane region" description="Helical" evidence="7">
    <location>
        <begin position="219"/>
        <end position="236"/>
    </location>
</feature>
<keyword evidence="5 7" id="KW-0472">Membrane</keyword>
<accession>A0A0G4HDN2</accession>
<organism evidence="8">
    <name type="scientific">Chromera velia CCMP2878</name>
    <dbReference type="NCBI Taxonomy" id="1169474"/>
    <lineage>
        <taxon>Eukaryota</taxon>
        <taxon>Sar</taxon>
        <taxon>Alveolata</taxon>
        <taxon>Colpodellida</taxon>
        <taxon>Chromeraceae</taxon>
        <taxon>Chromera</taxon>
    </lineage>
</organism>
<keyword evidence="3 7" id="KW-0812">Transmembrane</keyword>
<dbReference type="Pfam" id="PF01036">
    <property type="entry name" value="Bac_rhodopsin"/>
    <property type="match status" value="1"/>
</dbReference>
<reference evidence="8" key="1">
    <citation type="submission" date="2014-11" db="EMBL/GenBank/DDBJ databases">
        <authorList>
            <person name="Otto D Thomas"/>
            <person name="Naeem Raeece"/>
        </authorList>
    </citation>
    <scope>NUCLEOTIDE SEQUENCE</scope>
</reference>
<comment type="similarity">
    <text evidence="2">Belongs to the archaeal/bacterial/fungal opsin family.</text>
</comment>
<feature type="compositionally biased region" description="Low complexity" evidence="6">
    <location>
        <begin position="340"/>
        <end position="378"/>
    </location>
</feature>